<dbReference type="InterPro" id="IPR003785">
    <property type="entry name" value="Creatininase/forma_Hydrolase"/>
</dbReference>
<evidence type="ECO:0000256" key="5">
    <source>
        <dbReference type="ARBA" id="ARBA00024029"/>
    </source>
</evidence>
<dbReference type="InterPro" id="IPR024087">
    <property type="entry name" value="Creatininase-like_sf"/>
</dbReference>
<evidence type="ECO:0000313" key="6">
    <source>
        <dbReference type="EMBL" id="SDE57069.1"/>
    </source>
</evidence>
<dbReference type="GO" id="GO:0046872">
    <property type="term" value="F:metal ion binding"/>
    <property type="evidence" value="ECO:0007669"/>
    <property type="project" value="UniProtKB-KW"/>
</dbReference>
<dbReference type="Pfam" id="PF02633">
    <property type="entry name" value="Creatininase"/>
    <property type="match status" value="1"/>
</dbReference>
<accession>A0A1G7E045</accession>
<evidence type="ECO:0000256" key="3">
    <source>
        <dbReference type="ARBA" id="ARBA00022801"/>
    </source>
</evidence>
<evidence type="ECO:0000313" key="7">
    <source>
        <dbReference type="Proteomes" id="UP000199412"/>
    </source>
</evidence>
<gene>
    <name evidence="6" type="ORF">SAMN05421720_108113</name>
</gene>
<dbReference type="GO" id="GO:0016811">
    <property type="term" value="F:hydrolase activity, acting on carbon-nitrogen (but not peptide) bonds, in linear amides"/>
    <property type="evidence" value="ECO:0007669"/>
    <property type="project" value="TreeGrafter"/>
</dbReference>
<reference evidence="6 7" key="1">
    <citation type="submission" date="2016-10" db="EMBL/GenBank/DDBJ databases">
        <authorList>
            <person name="de Groot N.N."/>
        </authorList>
    </citation>
    <scope>NUCLEOTIDE SEQUENCE [LARGE SCALE GENOMIC DNA]</scope>
    <source>
        <strain evidence="6 7">ATCC 700224</strain>
    </source>
</reference>
<proteinExistence type="inferred from homology"/>
<dbReference type="Proteomes" id="UP000199412">
    <property type="component" value="Unassembled WGS sequence"/>
</dbReference>
<dbReference type="EMBL" id="FNAP01000008">
    <property type="protein sequence ID" value="SDE57069.1"/>
    <property type="molecule type" value="Genomic_DNA"/>
</dbReference>
<evidence type="ECO:0000256" key="1">
    <source>
        <dbReference type="ARBA" id="ARBA00001947"/>
    </source>
</evidence>
<keyword evidence="2" id="KW-0479">Metal-binding</keyword>
<dbReference type="Gene3D" id="3.40.50.10310">
    <property type="entry name" value="Creatininase"/>
    <property type="match status" value="1"/>
</dbReference>
<comment type="cofactor">
    <cofactor evidence="1">
        <name>Zn(2+)</name>
        <dbReference type="ChEBI" id="CHEBI:29105"/>
    </cofactor>
</comment>
<keyword evidence="7" id="KW-1185">Reference proteome</keyword>
<comment type="similarity">
    <text evidence="5">Belongs to the creatininase superfamily.</text>
</comment>
<organism evidence="6 7">
    <name type="scientific">Rhodospira trueperi</name>
    <dbReference type="NCBI Taxonomy" id="69960"/>
    <lineage>
        <taxon>Bacteria</taxon>
        <taxon>Pseudomonadati</taxon>
        <taxon>Pseudomonadota</taxon>
        <taxon>Alphaproteobacteria</taxon>
        <taxon>Rhodospirillales</taxon>
        <taxon>Rhodospirillaceae</taxon>
        <taxon>Rhodospira</taxon>
    </lineage>
</organism>
<sequence length="248" mass="26822">MLLHLSTWPEVETYLSRRQSIILPIGSTEQHGPTGLIGTDAITAEAIAAEVGRRSETLVGPTIPVGMAHHHMAFPGSMTVRPSTLIALIRDYVVALSAHGFRSVLFINGHGGNINSVQAAFSEVYEEMRAARGSDAPSLRCALSNWFMLPGVQAVQKELFGDREGWHATPSEVSVTWAVHPDQVRDAPLDPLPETSSTFFDSRDFRARFPDGRMGSDPALATAEHGRRFIDAAAAEILGRHGAFLDGA</sequence>
<evidence type="ECO:0000256" key="4">
    <source>
        <dbReference type="ARBA" id="ARBA00022833"/>
    </source>
</evidence>
<dbReference type="SUPFAM" id="SSF102215">
    <property type="entry name" value="Creatininase"/>
    <property type="match status" value="1"/>
</dbReference>
<evidence type="ECO:0000256" key="2">
    <source>
        <dbReference type="ARBA" id="ARBA00022723"/>
    </source>
</evidence>
<dbReference type="PANTHER" id="PTHR35005:SF1">
    <property type="entry name" value="2-AMINO-5-FORMYLAMINO-6-RIBOSYLAMINOPYRIMIDIN-4(3H)-ONE 5'-MONOPHOSPHATE DEFORMYLASE"/>
    <property type="match status" value="1"/>
</dbReference>
<dbReference type="PANTHER" id="PTHR35005">
    <property type="entry name" value="3-DEHYDRO-SCYLLO-INOSOSE HYDROLASE"/>
    <property type="match status" value="1"/>
</dbReference>
<keyword evidence="4" id="KW-0862">Zinc</keyword>
<keyword evidence="3 6" id="KW-0378">Hydrolase</keyword>
<dbReference type="GO" id="GO:0009231">
    <property type="term" value="P:riboflavin biosynthetic process"/>
    <property type="evidence" value="ECO:0007669"/>
    <property type="project" value="TreeGrafter"/>
</dbReference>
<protein>
    <submittedName>
        <fullName evidence="6">Creatinine amidohydrolase</fullName>
    </submittedName>
</protein>
<dbReference type="STRING" id="69960.SAMN05421720_108113"/>
<dbReference type="OrthoDB" id="9801445at2"/>
<dbReference type="RefSeq" id="WP_092786497.1">
    <property type="nucleotide sequence ID" value="NZ_FNAP01000008.1"/>
</dbReference>
<dbReference type="AlphaFoldDB" id="A0A1G7E045"/>
<name>A0A1G7E045_9PROT</name>